<evidence type="ECO:0000256" key="1">
    <source>
        <dbReference type="SAM" id="Phobius"/>
    </source>
</evidence>
<gene>
    <name evidence="3" type="ORF">DYB32_008144</name>
</gene>
<feature type="transmembrane region" description="Helical" evidence="1">
    <location>
        <begin position="336"/>
        <end position="357"/>
    </location>
</feature>
<accession>A0A418AM42</accession>
<keyword evidence="4" id="KW-1185">Reference proteome</keyword>
<evidence type="ECO:0000313" key="4">
    <source>
        <dbReference type="Proteomes" id="UP000285060"/>
    </source>
</evidence>
<protein>
    <recommendedName>
        <fullName evidence="5">SRCR domain-containing protein</fullName>
    </recommendedName>
</protein>
<evidence type="ECO:0008006" key="5">
    <source>
        <dbReference type="Google" id="ProtNLM"/>
    </source>
</evidence>
<evidence type="ECO:0000256" key="2">
    <source>
        <dbReference type="SAM" id="SignalP"/>
    </source>
</evidence>
<dbReference type="EMBL" id="QUSY01001210">
    <property type="protein sequence ID" value="RHY25717.1"/>
    <property type="molecule type" value="Genomic_DNA"/>
</dbReference>
<comment type="caution">
    <text evidence="3">The sequence shown here is derived from an EMBL/GenBank/DDBJ whole genome shotgun (WGS) entry which is preliminary data.</text>
</comment>
<keyword evidence="1" id="KW-1133">Transmembrane helix</keyword>
<feature type="chain" id="PRO_5019224893" description="SRCR domain-containing protein" evidence="2">
    <location>
        <begin position="19"/>
        <end position="381"/>
    </location>
</feature>
<sequence length="381" mass="40315">MARTRAIAAAVVATIALATPQQGGSAGTTSPWLCVMGINAPIRINTAGNVECLSTNHHDCAWQTNHEECVAVKYALQIDPLAENPLVCGTDHLKEWGLTGYDSPTHWCARAYRTLVRPTAPTAWTCVPNVSTPVRVNPTTGEVECMSSNHHDCLWQSSAEDCQALVDTRAPAASIDPVECGAMHQVEWGDPGYGTANHWCELARKALAPRSWECVGGIFTPVRRTPTGNIQCLSTNGNGCVWQASESACKAVVASLGTSPAPPTKTQCSTVGGTVKCTQVATPAIAWGAIHPWTCSAADIAAPNHWCQKAKTYYDTTKTTTMLSALARASIASVEWTSVGFAAAGVVASVLAVLAIVTVRQRDSSVQDDPAGDFYLALVHT</sequence>
<reference evidence="3 4" key="1">
    <citation type="submission" date="2018-08" db="EMBL/GenBank/DDBJ databases">
        <title>Aphanomyces genome sequencing and annotation.</title>
        <authorList>
            <person name="Minardi D."/>
            <person name="Oidtmann B."/>
            <person name="Van Der Giezen M."/>
            <person name="Studholme D.J."/>
        </authorList>
    </citation>
    <scope>NUCLEOTIDE SEQUENCE [LARGE SCALE GENOMIC DNA]</scope>
    <source>
        <strain evidence="3 4">NJM0002</strain>
    </source>
</reference>
<feature type="signal peptide" evidence="2">
    <location>
        <begin position="1"/>
        <end position="18"/>
    </location>
</feature>
<keyword evidence="1" id="KW-0472">Membrane</keyword>
<keyword evidence="1" id="KW-0812">Transmembrane</keyword>
<name>A0A418AM42_9STRA</name>
<organism evidence="3 4">
    <name type="scientific">Aphanomyces invadans</name>
    <dbReference type="NCBI Taxonomy" id="157072"/>
    <lineage>
        <taxon>Eukaryota</taxon>
        <taxon>Sar</taxon>
        <taxon>Stramenopiles</taxon>
        <taxon>Oomycota</taxon>
        <taxon>Saprolegniomycetes</taxon>
        <taxon>Saprolegniales</taxon>
        <taxon>Verrucalvaceae</taxon>
        <taxon>Aphanomyces</taxon>
    </lineage>
</organism>
<dbReference type="AlphaFoldDB" id="A0A418AM42"/>
<keyword evidence="2" id="KW-0732">Signal</keyword>
<evidence type="ECO:0000313" key="3">
    <source>
        <dbReference type="EMBL" id="RHY25717.1"/>
    </source>
</evidence>
<dbReference type="Proteomes" id="UP000285060">
    <property type="component" value="Unassembled WGS sequence"/>
</dbReference>
<dbReference type="VEuPathDB" id="FungiDB:H310_10725"/>
<proteinExistence type="predicted"/>